<name>A0A182WA61_9DIPT</name>
<evidence type="ECO:0000313" key="2">
    <source>
        <dbReference type="Proteomes" id="UP000075920"/>
    </source>
</evidence>
<reference evidence="2" key="1">
    <citation type="submission" date="2013-03" db="EMBL/GenBank/DDBJ databases">
        <title>The Genome Sequence of Anopheles minimus MINIMUS1.</title>
        <authorList>
            <consortium name="The Broad Institute Genomics Platform"/>
            <person name="Neafsey D.E."/>
            <person name="Walton C."/>
            <person name="Walker B."/>
            <person name="Young S.K."/>
            <person name="Zeng Q."/>
            <person name="Gargeya S."/>
            <person name="Fitzgerald M."/>
            <person name="Haas B."/>
            <person name="Abouelleil A."/>
            <person name="Allen A.W."/>
            <person name="Alvarado L."/>
            <person name="Arachchi H.M."/>
            <person name="Berlin A.M."/>
            <person name="Chapman S.B."/>
            <person name="Gainer-Dewar J."/>
            <person name="Goldberg J."/>
            <person name="Griggs A."/>
            <person name="Gujja S."/>
            <person name="Hansen M."/>
            <person name="Howarth C."/>
            <person name="Imamovic A."/>
            <person name="Ireland A."/>
            <person name="Larimer J."/>
            <person name="McCowan C."/>
            <person name="Murphy C."/>
            <person name="Pearson M."/>
            <person name="Poon T.W."/>
            <person name="Priest M."/>
            <person name="Roberts A."/>
            <person name="Saif S."/>
            <person name="Shea T."/>
            <person name="Sisk P."/>
            <person name="Sykes S."/>
            <person name="Wortman J."/>
            <person name="Nusbaum C."/>
            <person name="Birren B."/>
        </authorList>
    </citation>
    <scope>NUCLEOTIDE SEQUENCE [LARGE SCALE GENOMIC DNA]</scope>
    <source>
        <strain evidence="2">MINIMUS1</strain>
    </source>
</reference>
<dbReference type="VEuPathDB" id="VectorBase:AMIN007239"/>
<keyword evidence="2" id="KW-1185">Reference proteome</keyword>
<evidence type="ECO:0000313" key="1">
    <source>
        <dbReference type="EnsemblMetazoa" id="AMIN007239-PA"/>
    </source>
</evidence>
<dbReference type="EnsemblMetazoa" id="AMIN007239-RA">
    <property type="protein sequence ID" value="AMIN007239-PA"/>
    <property type="gene ID" value="AMIN007239"/>
</dbReference>
<sequence>MKINEKIIKDSFDVKISKLPGMRSFGTIMADENELKELINQAITCEPPHVYGTVNLNRLREVLCFLVSARRPHDASLIANLSNQSLDKETESSHGLIRVASKEEGTCSLLQEDYSAVANSDHELDLNEVEECLNSASRAHSPQDVEQSCTLMSSQNILQEIDEIGKKVNGIIERIAKLETKSSPEECQCTCNCGVKENDANTSKCNVSYTDGMLSPKPFSPASINGLIFDVERDEPVSEIDGCQTTLEVVPLEAHGNLILKSAAISQSDEAASKGFKNNKTTSTEAIVSVQQDNGSVYEQYEESVLPASSNDTEHKEVTVEDGVSPKLDELVATVDGLVEREQMFFERLMNVEKLMSAYTDGLCSRLQEEKCAPPTTVSNDTNMVQNLRQKYTNTESPLGANALKTMRSTIDELQNEICFLKMAFNRLTIASGGKTDVNIKTHVKCISCNCAATMAIHDELIPTPVPFHARRCIKPMLRRQLDWLEKEMKHSAVAPVNMQPYYQLLKKNKLFPQK</sequence>
<proteinExistence type="predicted"/>
<protein>
    <submittedName>
        <fullName evidence="1">Uncharacterized protein</fullName>
    </submittedName>
</protein>
<accession>A0A182WA61</accession>
<reference evidence="1" key="2">
    <citation type="submission" date="2020-05" db="UniProtKB">
        <authorList>
            <consortium name="EnsemblMetazoa"/>
        </authorList>
    </citation>
    <scope>IDENTIFICATION</scope>
    <source>
        <strain evidence="1">MINIMUS1</strain>
    </source>
</reference>
<organism evidence="1 2">
    <name type="scientific">Anopheles minimus</name>
    <dbReference type="NCBI Taxonomy" id="112268"/>
    <lineage>
        <taxon>Eukaryota</taxon>
        <taxon>Metazoa</taxon>
        <taxon>Ecdysozoa</taxon>
        <taxon>Arthropoda</taxon>
        <taxon>Hexapoda</taxon>
        <taxon>Insecta</taxon>
        <taxon>Pterygota</taxon>
        <taxon>Neoptera</taxon>
        <taxon>Endopterygota</taxon>
        <taxon>Diptera</taxon>
        <taxon>Nematocera</taxon>
        <taxon>Culicoidea</taxon>
        <taxon>Culicidae</taxon>
        <taxon>Anophelinae</taxon>
        <taxon>Anopheles</taxon>
    </lineage>
</organism>
<dbReference type="Proteomes" id="UP000075920">
    <property type="component" value="Unassembled WGS sequence"/>
</dbReference>
<dbReference type="AlphaFoldDB" id="A0A182WA61"/>